<dbReference type="Proteomes" id="UP000326289">
    <property type="component" value="Unassembled WGS sequence"/>
</dbReference>
<organism evidence="7 8">
    <name type="scientific">Aspergillus minisclerotigenes</name>
    <dbReference type="NCBI Taxonomy" id="656917"/>
    <lineage>
        <taxon>Eukaryota</taxon>
        <taxon>Fungi</taxon>
        <taxon>Dikarya</taxon>
        <taxon>Ascomycota</taxon>
        <taxon>Pezizomycotina</taxon>
        <taxon>Eurotiomycetes</taxon>
        <taxon>Eurotiomycetidae</taxon>
        <taxon>Eurotiales</taxon>
        <taxon>Aspergillaceae</taxon>
        <taxon>Aspergillus</taxon>
        <taxon>Aspergillus subgen. Circumdati</taxon>
    </lineage>
</organism>
<dbReference type="InterPro" id="IPR036188">
    <property type="entry name" value="FAD/NAD-bd_sf"/>
</dbReference>
<keyword evidence="8" id="KW-1185">Reference proteome</keyword>
<evidence type="ECO:0000313" key="7">
    <source>
        <dbReference type="EMBL" id="KAB8270693.1"/>
    </source>
</evidence>
<gene>
    <name evidence="7" type="ORF">BDV30DRAFT_250474</name>
</gene>
<evidence type="ECO:0000256" key="3">
    <source>
        <dbReference type="ARBA" id="ARBA00022827"/>
    </source>
</evidence>
<feature type="transmembrane region" description="Helical" evidence="5">
    <location>
        <begin position="666"/>
        <end position="690"/>
    </location>
</feature>
<dbReference type="GO" id="GO:0071949">
    <property type="term" value="F:FAD binding"/>
    <property type="evidence" value="ECO:0007669"/>
    <property type="project" value="InterPro"/>
</dbReference>
<evidence type="ECO:0000256" key="4">
    <source>
        <dbReference type="ARBA" id="ARBA00023002"/>
    </source>
</evidence>
<dbReference type="PANTHER" id="PTHR47356:SF2">
    <property type="entry name" value="FAD-BINDING DOMAIN-CONTAINING PROTEIN-RELATED"/>
    <property type="match status" value="1"/>
</dbReference>
<evidence type="ECO:0000256" key="2">
    <source>
        <dbReference type="ARBA" id="ARBA00022630"/>
    </source>
</evidence>
<feature type="transmembrane region" description="Helical" evidence="5">
    <location>
        <begin position="711"/>
        <end position="732"/>
    </location>
</feature>
<dbReference type="Gene3D" id="3.50.50.60">
    <property type="entry name" value="FAD/NAD(P)-binding domain"/>
    <property type="match status" value="2"/>
</dbReference>
<sequence>MANPKPKFRVVIVGGSIAGLTLAHCLLRNNIDFVVLEAHSEIAPQVGASIGIIPNGARILDQLGLFDDILATTEPLRESFYWTGGGNLIVRNDTPQLIQKRHGYPIAFIDRQVVLKVLYDHLAEHQDRVLTGKKVVKVEDLHGKVKVHCEDHSVFDGDFVVGADGVRSIVRQQMWDYMDSKGLEREALRERNAMTSEYNCVFGISTAVPGLDPGSGHRTFGEGFSFLTLIGKEGRVYWFFFTKMDRVYSASEIPRFNQSLIDEHVAPYLEKPISDTVPFAALYERAITRTFLALEEAEYKHWAIDRWVCIGDSAHKVIPCLSCLSPLFGKGSDLLRQMTPNLGQGGNSAIESAASLANTLASIIEASREPRVSVKDLNDYLQPWQKKRQDRVKGVFKSAHGLTRLEALETWKDKCIALYLFPYISSYLADAASKTIVGATKLDCVPLPPRSLQCTMPFTNFHPPRDEAIWKRALWTLPLIGIYAVGKATALPLILNTRPYLYTLFKKGAWTAGNGEILSLTKPLYHSLFLDNLFRPFITCFLPSITGSDPNSRIQMLSFMTDLGSIYGIWLLESYRNAHSWTNALLPLAAGTAFQLKGIWMIAPFYYALEYLITPLSTLLSGSTSNKEIDAVTTESLVLSTLAGYYTTTFANFFAPSLQSRQWFNAMWQIFPVTIPLLQIPFSLAKRWLWPSSPAQDKIDKKQEQRQRMQTIRYAYGTFALISGLTFIYGRFTAPPGVSFWRLFVPGLQDHLSPVTSFRDGIARFLQYDELLSMASAYVWLGLRFRELKQAGARLSWTRAAGAFVASLLALGPGATFALGWGWREELLHQVAEEL</sequence>
<feature type="transmembrane region" description="Helical" evidence="5">
    <location>
        <begin position="803"/>
        <end position="823"/>
    </location>
</feature>
<keyword evidence="5" id="KW-1133">Transmembrane helix</keyword>
<reference evidence="7 8" key="1">
    <citation type="submission" date="2019-04" db="EMBL/GenBank/DDBJ databases">
        <title>Fungal friends and foes A comparative genomics study of 23 Aspergillus species from section Flavi.</title>
        <authorList>
            <consortium name="DOE Joint Genome Institute"/>
            <person name="Kjaerbolling I."/>
            <person name="Vesth T.C."/>
            <person name="Frisvad J.C."/>
            <person name="Nybo J.L."/>
            <person name="Theobald S."/>
            <person name="Kildgaard S."/>
            <person name="Petersen T.I."/>
            <person name="Kuo A."/>
            <person name="Sato A."/>
            <person name="Lyhne E.K."/>
            <person name="Kogle M.E."/>
            <person name="Wiebenga A."/>
            <person name="Kun R.S."/>
            <person name="Lubbers R.J."/>
            <person name="Makela M.R."/>
            <person name="Barry K."/>
            <person name="Chovatia M."/>
            <person name="Clum A."/>
            <person name="Daum C."/>
            <person name="Haridas S."/>
            <person name="He G."/>
            <person name="LaButti K."/>
            <person name="Lipzen A."/>
            <person name="Mondo S."/>
            <person name="Pangilinan J."/>
            <person name="Riley R."/>
            <person name="Salamov A."/>
            <person name="Simmons B.A."/>
            <person name="Magnuson J.K."/>
            <person name="Henrissat B."/>
            <person name="Mortensen U.H."/>
            <person name="Larsen T.O."/>
            <person name="De vries R.P."/>
            <person name="Grigoriev I.V."/>
            <person name="Machida M."/>
            <person name="Baker S.E."/>
            <person name="Andersen M.R."/>
        </authorList>
    </citation>
    <scope>NUCLEOTIDE SEQUENCE [LARGE SCALE GENOMIC DNA]</scope>
    <source>
        <strain evidence="7 8">CBS 117635</strain>
    </source>
</reference>
<evidence type="ECO:0000259" key="6">
    <source>
        <dbReference type="Pfam" id="PF01494"/>
    </source>
</evidence>
<evidence type="ECO:0000313" key="8">
    <source>
        <dbReference type="Proteomes" id="UP000326289"/>
    </source>
</evidence>
<comment type="similarity">
    <text evidence="1">Belongs to the paxM FAD-dependent monooxygenase family.</text>
</comment>
<keyword evidence="5" id="KW-0812">Transmembrane</keyword>
<dbReference type="SUPFAM" id="SSF51905">
    <property type="entry name" value="FAD/NAD(P)-binding domain"/>
    <property type="match status" value="1"/>
</dbReference>
<dbReference type="InterPro" id="IPR050562">
    <property type="entry name" value="FAD_mOase_fung"/>
</dbReference>
<keyword evidence="5" id="KW-0472">Membrane</keyword>
<accession>A0A5N6IZE9</accession>
<evidence type="ECO:0000256" key="5">
    <source>
        <dbReference type="SAM" id="Phobius"/>
    </source>
</evidence>
<dbReference type="AlphaFoldDB" id="A0A5N6IZE9"/>
<evidence type="ECO:0000256" key="1">
    <source>
        <dbReference type="ARBA" id="ARBA00007992"/>
    </source>
</evidence>
<keyword evidence="2" id="KW-0285">Flavoprotein</keyword>
<name>A0A5N6IZE9_9EURO</name>
<proteinExistence type="inferred from homology"/>
<keyword evidence="4" id="KW-0560">Oxidoreductase</keyword>
<feature type="domain" description="FAD-binding" evidence="6">
    <location>
        <begin position="8"/>
        <end position="174"/>
    </location>
</feature>
<dbReference type="PANTHER" id="PTHR47356">
    <property type="entry name" value="FAD-DEPENDENT MONOOXYGENASE ASQG-RELATED"/>
    <property type="match status" value="1"/>
</dbReference>
<dbReference type="Pfam" id="PF01494">
    <property type="entry name" value="FAD_binding_3"/>
    <property type="match status" value="1"/>
</dbReference>
<dbReference type="GO" id="GO:0004497">
    <property type="term" value="F:monooxygenase activity"/>
    <property type="evidence" value="ECO:0007669"/>
    <property type="project" value="InterPro"/>
</dbReference>
<dbReference type="EMBL" id="ML732826">
    <property type="protein sequence ID" value="KAB8270693.1"/>
    <property type="molecule type" value="Genomic_DNA"/>
</dbReference>
<protein>
    <recommendedName>
        <fullName evidence="6">FAD-binding domain-containing protein</fullName>
    </recommendedName>
</protein>
<dbReference type="PRINTS" id="PR00420">
    <property type="entry name" value="RNGMNOXGNASE"/>
</dbReference>
<keyword evidence="3" id="KW-0274">FAD</keyword>
<dbReference type="InterPro" id="IPR002938">
    <property type="entry name" value="FAD-bd"/>
</dbReference>